<keyword evidence="6" id="KW-1133">Transmembrane helix</keyword>
<dbReference type="GO" id="GO:0005787">
    <property type="term" value="C:signal peptidase complex"/>
    <property type="evidence" value="ECO:0007669"/>
    <property type="project" value="InterPro"/>
</dbReference>
<dbReference type="OrthoDB" id="10261524at2759"/>
<name>A0A1W0E8H3_9MICR</name>
<reference evidence="8 9" key="1">
    <citation type="journal article" date="2017" name="Environ. Microbiol.">
        <title>Decay of the glycolytic pathway and adaptation to intranuclear parasitism within Enterocytozoonidae microsporidia.</title>
        <authorList>
            <person name="Wiredu Boakye D."/>
            <person name="Jaroenlak P."/>
            <person name="Prachumwat A."/>
            <person name="Williams T.A."/>
            <person name="Bateman K.S."/>
            <person name="Itsathitphaisarn O."/>
            <person name="Sritunyalucksana K."/>
            <person name="Paszkiewicz K.H."/>
            <person name="Moore K.A."/>
            <person name="Stentiford G.D."/>
            <person name="Williams B.A."/>
        </authorList>
    </citation>
    <scope>NUCLEOTIDE SEQUENCE [LARGE SCALE GENOMIC DNA]</scope>
    <source>
        <strain evidence="8 9">TH1</strain>
    </source>
</reference>
<dbReference type="InterPro" id="IPR007653">
    <property type="entry name" value="SPC3"/>
</dbReference>
<proteinExistence type="inferred from homology"/>
<evidence type="ECO:0000256" key="6">
    <source>
        <dbReference type="ARBA" id="ARBA00022989"/>
    </source>
</evidence>
<dbReference type="Pfam" id="PF04573">
    <property type="entry name" value="SPC22"/>
    <property type="match status" value="1"/>
</dbReference>
<keyword evidence="5" id="KW-0735">Signal-anchor</keyword>
<dbReference type="EMBL" id="MNPJ01000007">
    <property type="protein sequence ID" value="OQS55555.1"/>
    <property type="molecule type" value="Genomic_DNA"/>
</dbReference>
<protein>
    <submittedName>
        <fullName evidence="8">Uncharacterized protein</fullName>
    </submittedName>
</protein>
<keyword evidence="7" id="KW-0472">Membrane</keyword>
<accession>A0A1W0E8H3</accession>
<comment type="similarity">
    <text evidence="2">Belongs to the SPCS3 family.</text>
</comment>
<dbReference type="AlphaFoldDB" id="A0A1W0E8H3"/>
<evidence type="ECO:0000256" key="5">
    <source>
        <dbReference type="ARBA" id="ARBA00022968"/>
    </source>
</evidence>
<gene>
    <name evidence="8" type="ORF">EHP00_541</name>
</gene>
<evidence type="ECO:0000256" key="7">
    <source>
        <dbReference type="ARBA" id="ARBA00023136"/>
    </source>
</evidence>
<dbReference type="PROSITE" id="PS51257">
    <property type="entry name" value="PROKAR_LIPOPROTEIN"/>
    <property type="match status" value="1"/>
</dbReference>
<evidence type="ECO:0000256" key="1">
    <source>
        <dbReference type="ARBA" id="ARBA00004648"/>
    </source>
</evidence>
<dbReference type="GO" id="GO:0006465">
    <property type="term" value="P:signal peptide processing"/>
    <property type="evidence" value="ECO:0007669"/>
    <property type="project" value="InterPro"/>
</dbReference>
<comment type="subcellular location">
    <subcellularLocation>
        <location evidence="1">Endoplasmic reticulum membrane</location>
        <topology evidence="1">Single-pass type II membrane protein</topology>
    </subcellularLocation>
</comment>
<keyword evidence="4" id="KW-0256">Endoplasmic reticulum</keyword>
<dbReference type="STRING" id="646526.A0A1W0E8H3"/>
<keyword evidence="3" id="KW-0812">Transmembrane</keyword>
<evidence type="ECO:0000313" key="8">
    <source>
        <dbReference type="EMBL" id="OQS55555.1"/>
    </source>
</evidence>
<evidence type="ECO:0000256" key="3">
    <source>
        <dbReference type="ARBA" id="ARBA00022692"/>
    </source>
</evidence>
<comment type="caution">
    <text evidence="8">The sequence shown here is derived from an EMBL/GenBank/DDBJ whole genome shotgun (WGS) entry which is preliminary data.</text>
</comment>
<evidence type="ECO:0000256" key="4">
    <source>
        <dbReference type="ARBA" id="ARBA00022824"/>
    </source>
</evidence>
<sequence>MKRLPNRLLTFLSLTFQACTCLAFVIFLYTEIFIKTNIPKCNPNVNLLGFALNKCYMRFNPNVDLNPLFDVNTKQVFLYATMITGSQHEMCWSKIVQREDPKRFFETVNNNYPFGIVEGKENIAEVFFELRASILPRVGRTKDILLAHFSHKLQNNE</sequence>
<organism evidence="8 9">
    <name type="scientific">Ecytonucleospora hepatopenaei</name>
    <dbReference type="NCBI Taxonomy" id="646526"/>
    <lineage>
        <taxon>Eukaryota</taxon>
        <taxon>Fungi</taxon>
        <taxon>Fungi incertae sedis</taxon>
        <taxon>Microsporidia</taxon>
        <taxon>Enterocytozoonidae</taxon>
        <taxon>Ecytonucleospora</taxon>
    </lineage>
</organism>
<dbReference type="Proteomes" id="UP000192758">
    <property type="component" value="Unassembled WGS sequence"/>
</dbReference>
<evidence type="ECO:0000256" key="2">
    <source>
        <dbReference type="ARBA" id="ARBA00009289"/>
    </source>
</evidence>
<dbReference type="VEuPathDB" id="MicrosporidiaDB:EHP00_541"/>
<evidence type="ECO:0000313" key="9">
    <source>
        <dbReference type="Proteomes" id="UP000192758"/>
    </source>
</evidence>
<keyword evidence="9" id="KW-1185">Reference proteome</keyword>